<dbReference type="InterPro" id="IPR012223">
    <property type="entry name" value="TEII"/>
</dbReference>
<dbReference type="Gene3D" id="3.40.50.1820">
    <property type="entry name" value="alpha/beta hydrolase"/>
    <property type="match status" value="1"/>
</dbReference>
<dbReference type="Pfam" id="PF00975">
    <property type="entry name" value="Thioesterase"/>
    <property type="match status" value="1"/>
</dbReference>
<dbReference type="OrthoDB" id="8480037at2"/>
<protein>
    <submittedName>
        <fullName evidence="3">Thioesterase</fullName>
    </submittedName>
</protein>
<dbReference type="InterPro" id="IPR029058">
    <property type="entry name" value="AB_hydrolase_fold"/>
</dbReference>
<dbReference type="PANTHER" id="PTHR11487">
    <property type="entry name" value="THIOESTERASE"/>
    <property type="match status" value="1"/>
</dbReference>
<dbReference type="GO" id="GO:0008610">
    <property type="term" value="P:lipid biosynthetic process"/>
    <property type="evidence" value="ECO:0007669"/>
    <property type="project" value="TreeGrafter"/>
</dbReference>
<dbReference type="PANTHER" id="PTHR11487:SF0">
    <property type="entry name" value="S-ACYL FATTY ACID SYNTHASE THIOESTERASE, MEDIUM CHAIN"/>
    <property type="match status" value="1"/>
</dbReference>
<organism evidence="3 4">
    <name type="scientific">Rheinheimera riviphila</name>
    <dbReference type="NCBI Taxonomy" id="1834037"/>
    <lineage>
        <taxon>Bacteria</taxon>
        <taxon>Pseudomonadati</taxon>
        <taxon>Pseudomonadota</taxon>
        <taxon>Gammaproteobacteria</taxon>
        <taxon>Chromatiales</taxon>
        <taxon>Chromatiaceae</taxon>
        <taxon>Rheinheimera</taxon>
    </lineage>
</organism>
<evidence type="ECO:0000259" key="2">
    <source>
        <dbReference type="Pfam" id="PF00975"/>
    </source>
</evidence>
<dbReference type="SUPFAM" id="SSF53474">
    <property type="entry name" value="alpha/beta-Hydrolases"/>
    <property type="match status" value="1"/>
</dbReference>
<name>A0A437R257_9GAMM</name>
<dbReference type="Proteomes" id="UP000283077">
    <property type="component" value="Unassembled WGS sequence"/>
</dbReference>
<feature type="domain" description="Thioesterase" evidence="2">
    <location>
        <begin position="34"/>
        <end position="253"/>
    </location>
</feature>
<sequence>MGSLVSASRWFSSQRLITGRISGQQLPEQAQALLLAVPFAGGNEHVYRPWLELLPPWLDFQTVQLPGRGRRFFEPNDLSIEQMAAAIVAGLPTLLANRPWVLFGHSMGARIAFEILHLLPTPLQPAAVVLSGARAPFLPATTRDVAKKDRTAFIQLLREMNGTPAEILQNDELLDLFLPMLQRDFAHVEHYRSAPERPLLHQPNCFVFGGDQDPDINQSHLVAWQQCFAEPIAVQLLTGDHFFIFGHGQALLEPLLQALQPLVSARSQTTA</sequence>
<comment type="similarity">
    <text evidence="1">Belongs to the thioesterase family.</text>
</comment>
<evidence type="ECO:0000313" key="4">
    <source>
        <dbReference type="Proteomes" id="UP000283077"/>
    </source>
</evidence>
<accession>A0A437R257</accession>
<proteinExistence type="inferred from homology"/>
<reference evidence="3 4" key="1">
    <citation type="submission" date="2019-01" db="EMBL/GenBank/DDBJ databases">
        <authorList>
            <person name="Chen W.-M."/>
        </authorList>
    </citation>
    <scope>NUCLEOTIDE SEQUENCE [LARGE SCALE GENOMIC DNA]</scope>
    <source>
        <strain evidence="3 4">KYPC3</strain>
    </source>
</reference>
<dbReference type="AlphaFoldDB" id="A0A437R257"/>
<evidence type="ECO:0000313" key="3">
    <source>
        <dbReference type="EMBL" id="RVU40802.1"/>
    </source>
</evidence>
<keyword evidence="4" id="KW-1185">Reference proteome</keyword>
<gene>
    <name evidence="3" type="ORF">EOE67_04275</name>
</gene>
<comment type="caution">
    <text evidence="3">The sequence shown here is derived from an EMBL/GenBank/DDBJ whole genome shotgun (WGS) entry which is preliminary data.</text>
</comment>
<dbReference type="EMBL" id="SACS01000003">
    <property type="protein sequence ID" value="RVU40802.1"/>
    <property type="molecule type" value="Genomic_DNA"/>
</dbReference>
<dbReference type="InterPro" id="IPR001031">
    <property type="entry name" value="Thioesterase"/>
</dbReference>
<evidence type="ECO:0000256" key="1">
    <source>
        <dbReference type="ARBA" id="ARBA00007169"/>
    </source>
</evidence>